<accession>A0A919WC14</accession>
<dbReference type="PANTHER" id="PTHR43681">
    <property type="entry name" value="TRANSMEMBRANE GTPASE FZO"/>
    <property type="match status" value="1"/>
</dbReference>
<protein>
    <submittedName>
        <fullName evidence="3">Isoniazid inducible gene protein IniA</fullName>
    </submittedName>
</protein>
<dbReference type="Gene3D" id="3.40.50.300">
    <property type="entry name" value="P-loop containing nucleotide triphosphate hydrolases"/>
    <property type="match status" value="1"/>
</dbReference>
<dbReference type="InterPro" id="IPR027417">
    <property type="entry name" value="P-loop_NTPase"/>
</dbReference>
<dbReference type="SUPFAM" id="SSF52540">
    <property type="entry name" value="P-loop containing nucleoside triphosphate hydrolases"/>
    <property type="match status" value="1"/>
</dbReference>
<evidence type="ECO:0000256" key="1">
    <source>
        <dbReference type="SAM" id="MobiDB-lite"/>
    </source>
</evidence>
<reference evidence="3 4" key="1">
    <citation type="submission" date="2021-03" db="EMBL/GenBank/DDBJ databases">
        <title>Whole genome shotgun sequence of Actinoplanes toevensis NBRC 105298.</title>
        <authorList>
            <person name="Komaki H."/>
            <person name="Tamura T."/>
        </authorList>
    </citation>
    <scope>NUCLEOTIDE SEQUENCE [LARGE SCALE GENOMIC DNA]</scope>
    <source>
        <strain evidence="3 4">NBRC 105298</strain>
    </source>
</reference>
<feature type="domain" description="Dynamin N-terminal" evidence="2">
    <location>
        <begin position="107"/>
        <end position="269"/>
    </location>
</feature>
<dbReference type="Pfam" id="PF00350">
    <property type="entry name" value="Dynamin_N"/>
    <property type="match status" value="1"/>
</dbReference>
<feature type="region of interest" description="Disordered" evidence="1">
    <location>
        <begin position="1"/>
        <end position="57"/>
    </location>
</feature>
<dbReference type="AlphaFoldDB" id="A0A919WC14"/>
<organism evidence="3 4">
    <name type="scientific">Paractinoplanes toevensis</name>
    <dbReference type="NCBI Taxonomy" id="571911"/>
    <lineage>
        <taxon>Bacteria</taxon>
        <taxon>Bacillati</taxon>
        <taxon>Actinomycetota</taxon>
        <taxon>Actinomycetes</taxon>
        <taxon>Micromonosporales</taxon>
        <taxon>Micromonosporaceae</taxon>
        <taxon>Paractinoplanes</taxon>
    </lineage>
</organism>
<evidence type="ECO:0000313" key="4">
    <source>
        <dbReference type="Proteomes" id="UP000677082"/>
    </source>
</evidence>
<evidence type="ECO:0000313" key="3">
    <source>
        <dbReference type="EMBL" id="GIM97382.1"/>
    </source>
</evidence>
<evidence type="ECO:0000259" key="2">
    <source>
        <dbReference type="Pfam" id="PF00350"/>
    </source>
</evidence>
<keyword evidence="4" id="KW-1185">Reference proteome</keyword>
<comment type="caution">
    <text evidence="3">The sequence shown here is derived from an EMBL/GenBank/DDBJ whole genome shotgun (WGS) entry which is preliminary data.</text>
</comment>
<gene>
    <name evidence="3" type="ORF">Ato02nite_091750</name>
</gene>
<name>A0A919WC14_9ACTN</name>
<dbReference type="Proteomes" id="UP000677082">
    <property type="component" value="Unassembled WGS sequence"/>
</dbReference>
<dbReference type="PANTHER" id="PTHR43681:SF1">
    <property type="entry name" value="SARCALUMENIN"/>
    <property type="match status" value="1"/>
</dbReference>
<dbReference type="InterPro" id="IPR051943">
    <property type="entry name" value="TRAFAC_Dynamin-like_GTPase"/>
</dbReference>
<dbReference type="InterPro" id="IPR045063">
    <property type="entry name" value="Dynamin_N"/>
</dbReference>
<proteinExistence type="predicted"/>
<sequence>MALRVEDRAEDVEDCQDGAAGPGRTEGTASAPMESWEAGPTAYAGPASPVRPGRTELGALATSGAPASLWLDVLDATIRTCQEHGRTDLVSWLWQRRAQLLHPHLRVLVVGAAKQGKSQLINALINAPVCVVGEDRGTMVPTVVRHTAAPTAQLIVRAAPDTAWTPDAARQDSIPLALDRLADALAETVAIQPAATVGRLHADVGVPRSLLASGLQLIDTPPLPGLPAVAPAAVGRLRELATDGRADLVLFVCEAGRELSDAEVAVLADLGRLFPSLVVAYTKTDYAAHWRRDLEASRMRLVQAGVPATVLPLSATLRVRAVQTGDAALNGESGFPALISLLEATVAAKPDRLARATVGVLGRTVTERLAVTLRDDLDAQRAESETSHAVKRLHETQRRMDELRKCATRWQTRLSDEVGDLMSDIEHDLRERTRAVIARADETFTEADPVRVWDEFEQWLREALLEVAQTSLGWLGDRAEWLARAVAAEFPAELGDVLPNWVPGVQGDVSERVTELESPQVERFTMTQKLFTGLRGSYGGVLMVGLVTSLTGMSLINPISLGGGAVFGGKSIREEGKSLLRRRQAVARATVRQHVDEIYVGLAKDAKDSVRRIQRALRDHFTAVTEDLQEAIIESLRSAKADAEREASVREGRARRTEQELIRLAGLQKQALALMAGPG</sequence>
<dbReference type="EMBL" id="BOQN01000143">
    <property type="protein sequence ID" value="GIM97382.1"/>
    <property type="molecule type" value="Genomic_DNA"/>
</dbReference>